<evidence type="ECO:0000313" key="2">
    <source>
        <dbReference type="Proteomes" id="UP000887565"/>
    </source>
</evidence>
<keyword evidence="2" id="KW-1185">Reference proteome</keyword>
<dbReference type="WBParaSite" id="nRc.2.0.1.t08747-RA">
    <property type="protein sequence ID" value="nRc.2.0.1.t08747-RA"/>
    <property type="gene ID" value="nRc.2.0.1.g08747"/>
</dbReference>
<keyword evidence="1" id="KW-0812">Transmembrane</keyword>
<reference evidence="3" key="1">
    <citation type="submission" date="2022-11" db="UniProtKB">
        <authorList>
            <consortium name="WormBaseParasite"/>
        </authorList>
    </citation>
    <scope>IDENTIFICATION</scope>
</reference>
<feature type="transmembrane region" description="Helical" evidence="1">
    <location>
        <begin position="59"/>
        <end position="78"/>
    </location>
</feature>
<dbReference type="AlphaFoldDB" id="A0A915I3N6"/>
<dbReference type="Proteomes" id="UP000887565">
    <property type="component" value="Unplaced"/>
</dbReference>
<organism evidence="2 3">
    <name type="scientific">Romanomermis culicivorax</name>
    <name type="common">Nematode worm</name>
    <dbReference type="NCBI Taxonomy" id="13658"/>
    <lineage>
        <taxon>Eukaryota</taxon>
        <taxon>Metazoa</taxon>
        <taxon>Ecdysozoa</taxon>
        <taxon>Nematoda</taxon>
        <taxon>Enoplea</taxon>
        <taxon>Dorylaimia</taxon>
        <taxon>Mermithida</taxon>
        <taxon>Mermithoidea</taxon>
        <taxon>Mermithidae</taxon>
        <taxon>Romanomermis</taxon>
    </lineage>
</organism>
<evidence type="ECO:0000256" key="1">
    <source>
        <dbReference type="SAM" id="Phobius"/>
    </source>
</evidence>
<keyword evidence="1" id="KW-0472">Membrane</keyword>
<proteinExistence type="predicted"/>
<keyword evidence="1" id="KW-1133">Transmembrane helix</keyword>
<sequence>MAQWNLAARNSRNIIRNNQIKPCLLNLVHQYRLASKSPVLGSVDLTALRMKIRDSISRVILTDCQGINVGIMLILQMYG</sequence>
<name>A0A915I3N6_ROMCU</name>
<evidence type="ECO:0000313" key="3">
    <source>
        <dbReference type="WBParaSite" id="nRc.2.0.1.t08747-RA"/>
    </source>
</evidence>
<accession>A0A915I3N6</accession>
<protein>
    <submittedName>
        <fullName evidence="3">Uncharacterized protein</fullName>
    </submittedName>
</protein>